<proteinExistence type="predicted"/>
<dbReference type="AlphaFoldDB" id="A0A198A906"/>
<dbReference type="Gene3D" id="3.20.20.190">
    <property type="entry name" value="Phosphatidylinositol (PI) phosphodiesterase"/>
    <property type="match status" value="1"/>
</dbReference>
<dbReference type="GO" id="GO:0006629">
    <property type="term" value="P:lipid metabolic process"/>
    <property type="evidence" value="ECO:0007669"/>
    <property type="project" value="InterPro"/>
</dbReference>
<dbReference type="RefSeq" id="WP_068665596.1">
    <property type="nucleotide sequence ID" value="NZ_LYPB01000071.1"/>
</dbReference>
<dbReference type="PANTHER" id="PTHR46211:SF1">
    <property type="entry name" value="GLYCEROPHOSPHODIESTER PHOSPHODIESTERASE, CYTOPLASMIC"/>
    <property type="match status" value="1"/>
</dbReference>
<dbReference type="Proteomes" id="UP000078454">
    <property type="component" value="Unassembled WGS sequence"/>
</dbReference>
<evidence type="ECO:0000313" key="2">
    <source>
        <dbReference type="EMBL" id="OAS17647.1"/>
    </source>
</evidence>
<comment type="caution">
    <text evidence="2">The sequence shown here is derived from an EMBL/GenBank/DDBJ whole genome shotgun (WGS) entry which is preliminary data.</text>
</comment>
<dbReference type="GO" id="GO:0008081">
    <property type="term" value="F:phosphoric diester hydrolase activity"/>
    <property type="evidence" value="ECO:0007669"/>
    <property type="project" value="InterPro"/>
</dbReference>
<dbReference type="Pfam" id="PF03009">
    <property type="entry name" value="GDPD"/>
    <property type="match status" value="1"/>
</dbReference>
<keyword evidence="3" id="KW-1185">Reference proteome</keyword>
<evidence type="ECO:0000259" key="1">
    <source>
        <dbReference type="PROSITE" id="PS51704"/>
    </source>
</evidence>
<dbReference type="STRING" id="1850517.A8708_15595"/>
<gene>
    <name evidence="2" type="ORF">A8708_15595</name>
</gene>
<reference evidence="2 3" key="1">
    <citation type="submission" date="2016-05" db="EMBL/GenBank/DDBJ databases">
        <title>Paenibacillus sp. 1ZS3-15 nov., isolated from the rhizosphere soil.</title>
        <authorList>
            <person name="Zhang X.X."/>
            <person name="Zhang J."/>
        </authorList>
    </citation>
    <scope>NUCLEOTIDE SEQUENCE [LARGE SCALE GENOMIC DNA]</scope>
    <source>
        <strain evidence="2 3">1ZS3-15</strain>
    </source>
</reference>
<dbReference type="CDD" id="cd08563">
    <property type="entry name" value="GDPD_TtGDE_like"/>
    <property type="match status" value="1"/>
</dbReference>
<evidence type="ECO:0000313" key="3">
    <source>
        <dbReference type="Proteomes" id="UP000078454"/>
    </source>
</evidence>
<dbReference type="PROSITE" id="PS50007">
    <property type="entry name" value="PIPLC_X_DOMAIN"/>
    <property type="match status" value="1"/>
</dbReference>
<dbReference type="InterPro" id="IPR030395">
    <property type="entry name" value="GP_PDE_dom"/>
</dbReference>
<protein>
    <submittedName>
        <fullName evidence="2">Glycerophosphodiester phosphodiesterase</fullName>
    </submittedName>
</protein>
<feature type="domain" description="GP-PDE" evidence="1">
    <location>
        <begin position="6"/>
        <end position="241"/>
    </location>
</feature>
<dbReference type="InterPro" id="IPR017946">
    <property type="entry name" value="PLC-like_Pdiesterase_TIM-brl"/>
</dbReference>
<dbReference type="PANTHER" id="PTHR46211">
    <property type="entry name" value="GLYCEROPHOSPHORYL DIESTER PHOSPHODIESTERASE"/>
    <property type="match status" value="1"/>
</dbReference>
<dbReference type="EMBL" id="LYPB01000071">
    <property type="protein sequence ID" value="OAS17647.1"/>
    <property type="molecule type" value="Genomic_DNA"/>
</dbReference>
<dbReference type="SUPFAM" id="SSF51695">
    <property type="entry name" value="PLC-like phosphodiesterases"/>
    <property type="match status" value="1"/>
</dbReference>
<organism evidence="2 3">
    <name type="scientific">Paenibacillus oryzisoli</name>
    <dbReference type="NCBI Taxonomy" id="1850517"/>
    <lineage>
        <taxon>Bacteria</taxon>
        <taxon>Bacillati</taxon>
        <taxon>Bacillota</taxon>
        <taxon>Bacilli</taxon>
        <taxon>Bacillales</taxon>
        <taxon>Paenibacillaceae</taxon>
        <taxon>Paenibacillus</taxon>
    </lineage>
</organism>
<dbReference type="PROSITE" id="PS51704">
    <property type="entry name" value="GP_PDE"/>
    <property type="match status" value="1"/>
</dbReference>
<name>A0A198A906_9BACL</name>
<dbReference type="OrthoDB" id="384721at2"/>
<accession>A0A198A906</accession>
<sequence>MHTPKPIIIGHRGAAGEAPENTLASFELALEQGAQAIELDVHITKDGEIVVCHDGTLDRTTNGSGLICQQQWADIQKLDAGAWFSDKFAGERIPLLSEVFDLVPKGTLINVEVKYAYEGRMESALLAFLRGVDRNEDVVISSFDHKVIQRLKRAEPALKVGLLYAANLIDHGAYAKLLEVEVYSLHPHHHSFEGSDIALATADGLAVYPYTVNELSDYQRMIDAGVTGIITDFPGRLKAYLNSNS</sequence>